<reference evidence="1 2" key="1">
    <citation type="submission" date="2019-01" db="EMBL/GenBank/DDBJ databases">
        <title>Weissella sp. nov., a novel lactic acid bacterium isolated from animal feces.</title>
        <authorList>
            <person name="Wang L.-T."/>
        </authorList>
    </citation>
    <scope>NUCLEOTIDE SEQUENCE [LARGE SCALE GENOMIC DNA]</scope>
    <source>
        <strain evidence="1 2">8H-2</strain>
    </source>
</reference>
<sequence>MKIVIGVILLSLFLLYKNKTDKEIQTWKDAASHNHDGYSKAVAISKETFQLLEDKKIPYLAMLESLDVEIDEDGNVDPDSLIVVAQRLGHNPNRPFNSDSYWYKKLLEMYFTQGG</sequence>
<comment type="caution">
    <text evidence="1">The sequence shown here is derived from an EMBL/GenBank/DDBJ whole genome shotgun (WGS) entry which is preliminary data.</text>
</comment>
<accession>A0A6C2C711</accession>
<organism evidence="1 2">
    <name type="scientific">Weissella muntiaci</name>
    <dbReference type="NCBI Taxonomy" id="2508881"/>
    <lineage>
        <taxon>Bacteria</taxon>
        <taxon>Bacillati</taxon>
        <taxon>Bacillota</taxon>
        <taxon>Bacilli</taxon>
        <taxon>Lactobacillales</taxon>
        <taxon>Lactobacillaceae</taxon>
        <taxon>Weissella</taxon>
    </lineage>
</organism>
<proteinExistence type="predicted"/>
<dbReference type="EMBL" id="SDGZ01000014">
    <property type="protein sequence ID" value="TYC49644.1"/>
    <property type="molecule type" value="Genomic_DNA"/>
</dbReference>
<dbReference type="AlphaFoldDB" id="A0A6C2C711"/>
<protein>
    <submittedName>
        <fullName evidence="1">Uncharacterized protein</fullName>
    </submittedName>
</protein>
<evidence type="ECO:0000313" key="2">
    <source>
        <dbReference type="Proteomes" id="UP000371977"/>
    </source>
</evidence>
<dbReference type="Proteomes" id="UP000371977">
    <property type="component" value="Unassembled WGS sequence"/>
</dbReference>
<keyword evidence="2" id="KW-1185">Reference proteome</keyword>
<dbReference type="RefSeq" id="WP_148622636.1">
    <property type="nucleotide sequence ID" value="NZ_SDGZ01000014.1"/>
</dbReference>
<name>A0A6C2C711_9LACO</name>
<gene>
    <name evidence="1" type="ORF">ESZ50_05735</name>
</gene>
<evidence type="ECO:0000313" key="1">
    <source>
        <dbReference type="EMBL" id="TYC49644.1"/>
    </source>
</evidence>